<comment type="similarity">
    <text evidence="11">Belongs to the KdpC family.</text>
</comment>
<keyword evidence="4 11" id="KW-0812">Transmembrane</keyword>
<evidence type="ECO:0000313" key="13">
    <source>
        <dbReference type="Proteomes" id="UP000001740"/>
    </source>
</evidence>
<gene>
    <name evidence="11 12" type="primary">kdpC</name>
    <name evidence="12" type="ordered locus">PXO_04385</name>
</gene>
<keyword evidence="7 11" id="KW-0630">Potassium</keyword>
<comment type="function">
    <text evidence="11">Part of the high-affinity ATP-driven potassium transport (or Kdp) system, which catalyzes the hydrolysis of ATP coupled with the electrogenic transport of potassium into the cytoplasm. This subunit acts as a catalytic chaperone that increases the ATP-binding affinity of the ATP-hydrolyzing subunit KdpB by the formation of a transient KdpB/KdpC/ATP ternary complex.</text>
</comment>
<keyword evidence="8 11" id="KW-1133">Transmembrane helix</keyword>
<dbReference type="EMBL" id="CP000967">
    <property type="protein sequence ID" value="ACD57677.1"/>
    <property type="molecule type" value="Genomic_DNA"/>
</dbReference>
<keyword evidence="6 11" id="KW-0067">ATP-binding</keyword>
<dbReference type="HOGENOM" id="CLU_077094_2_0_6"/>
<evidence type="ECO:0000313" key="12">
    <source>
        <dbReference type="EMBL" id="ACD57677.1"/>
    </source>
</evidence>
<evidence type="ECO:0000256" key="1">
    <source>
        <dbReference type="ARBA" id="ARBA00022448"/>
    </source>
</evidence>
<dbReference type="GO" id="GO:0005886">
    <property type="term" value="C:plasma membrane"/>
    <property type="evidence" value="ECO:0007669"/>
    <property type="project" value="UniProtKB-SubCell"/>
</dbReference>
<keyword evidence="10 11" id="KW-0472">Membrane</keyword>
<dbReference type="PANTHER" id="PTHR30042:SF2">
    <property type="entry name" value="POTASSIUM-TRANSPORTING ATPASE KDPC SUBUNIT"/>
    <property type="match status" value="1"/>
</dbReference>
<evidence type="ECO:0000256" key="7">
    <source>
        <dbReference type="ARBA" id="ARBA00022958"/>
    </source>
</evidence>
<evidence type="ECO:0000256" key="8">
    <source>
        <dbReference type="ARBA" id="ARBA00022989"/>
    </source>
</evidence>
<accession>A0A0K0GHT3</accession>
<dbReference type="Proteomes" id="UP000001740">
    <property type="component" value="Chromosome"/>
</dbReference>
<dbReference type="NCBIfam" id="TIGR00681">
    <property type="entry name" value="kdpC"/>
    <property type="match status" value="1"/>
</dbReference>
<dbReference type="InterPro" id="IPR003820">
    <property type="entry name" value="KdpC"/>
</dbReference>
<dbReference type="GO" id="GO:0008556">
    <property type="term" value="F:P-type potassium transmembrane transporter activity"/>
    <property type="evidence" value="ECO:0007669"/>
    <property type="project" value="InterPro"/>
</dbReference>
<evidence type="ECO:0000256" key="4">
    <source>
        <dbReference type="ARBA" id="ARBA00022692"/>
    </source>
</evidence>
<keyword evidence="1 11" id="KW-0813">Transport</keyword>
<proteinExistence type="inferred from homology"/>
<evidence type="ECO:0000256" key="3">
    <source>
        <dbReference type="ARBA" id="ARBA00022538"/>
    </source>
</evidence>
<dbReference type="NCBIfam" id="NF001454">
    <property type="entry name" value="PRK00315.1"/>
    <property type="match status" value="1"/>
</dbReference>
<keyword evidence="5 11" id="KW-0547">Nucleotide-binding</keyword>
<evidence type="ECO:0000256" key="11">
    <source>
        <dbReference type="HAMAP-Rule" id="MF_00276"/>
    </source>
</evidence>
<protein>
    <recommendedName>
        <fullName evidence="11">Potassium-transporting ATPase KdpC subunit</fullName>
    </recommendedName>
    <alternativeName>
        <fullName evidence="11">ATP phosphohydrolase [potassium-transporting] C chain</fullName>
    </alternativeName>
    <alternativeName>
        <fullName evidence="11">Potassium-binding and translocating subunit C</fullName>
    </alternativeName>
    <alternativeName>
        <fullName evidence="11">Potassium-translocating ATPase C chain</fullName>
    </alternativeName>
</protein>
<dbReference type="Pfam" id="PF02669">
    <property type="entry name" value="KdpC"/>
    <property type="match status" value="1"/>
</dbReference>
<organism evidence="12 13">
    <name type="scientific">Xanthomonas oryzae pv. oryzae (strain PXO99A)</name>
    <dbReference type="NCBI Taxonomy" id="360094"/>
    <lineage>
        <taxon>Bacteria</taxon>
        <taxon>Pseudomonadati</taxon>
        <taxon>Pseudomonadota</taxon>
        <taxon>Gammaproteobacteria</taxon>
        <taxon>Lysobacterales</taxon>
        <taxon>Lysobacteraceae</taxon>
        <taxon>Xanthomonas</taxon>
    </lineage>
</organism>
<name>A0A0K0GHT3_XANOP</name>
<comment type="subunit">
    <text evidence="11">The system is composed of three essential subunits: KdpA, KdpB and KdpC.</text>
</comment>
<keyword evidence="3 11" id="KW-0633">Potassium transport</keyword>
<sequence>MMHLSSSEIMSMSSSLPLRDDGALRGSLMLAVFTLFGLGLAYSLVATGITGALFSEQATGSLVRVDARVVGSALVAQPFTDARYFQPRPSAAKYDLTAASGSNQARSNPDLLARIAATRAQVAKRDGIAPEAVPGELLTQSGSGLDPHLSPAGAQVQIRRVAAARGLPEQRVAALVQAATEAPQFGLLGQPRVNVLALNLALDKAGNGESGRDNGVKQAY</sequence>
<reference evidence="12 13" key="1">
    <citation type="journal article" date="2008" name="BMC Genomics">
        <title>Genome sequence and rapid evolution of the rice pathogen Xanthomonas oryzae pv. oryzae PXO99A.</title>
        <authorList>
            <person name="Salzberg S.L."/>
            <person name="Sommer D.D."/>
            <person name="Schatz M.C."/>
            <person name="Phillippy A.M."/>
            <person name="Rabinowicz P.D."/>
            <person name="Tsuge S."/>
            <person name="Furutani A."/>
            <person name="Ochiai H."/>
            <person name="Delcher A.L."/>
            <person name="Kelley D."/>
            <person name="Madupu R."/>
            <person name="Puiu D."/>
            <person name="Radune D."/>
            <person name="Shumway M."/>
            <person name="Trapnell C."/>
            <person name="Aparna G."/>
            <person name="Jha G."/>
            <person name="Pandey A."/>
            <person name="Patil P.B."/>
            <person name="Ishihara H."/>
            <person name="Meyer D.F."/>
            <person name="Szurek B."/>
            <person name="Verdier V."/>
            <person name="Koebnik R."/>
            <person name="Dow J.M."/>
            <person name="Ryan R.P."/>
            <person name="Hirata H."/>
            <person name="Tsuyumu S."/>
            <person name="Won Lee S."/>
            <person name="Seo Y.S."/>
            <person name="Sriariyanum M."/>
            <person name="Ronald P.C."/>
            <person name="Sonti R.V."/>
            <person name="Van Sluys M.A."/>
            <person name="Leach J.E."/>
            <person name="White F.F."/>
            <person name="Bogdanove A.J."/>
        </authorList>
    </citation>
    <scope>NUCLEOTIDE SEQUENCE [LARGE SCALE GENOMIC DNA]</scope>
    <source>
        <strain evidence="12 13">PXO99A</strain>
    </source>
</reference>
<keyword evidence="2 11" id="KW-1003">Cell membrane</keyword>
<evidence type="ECO:0000256" key="6">
    <source>
        <dbReference type="ARBA" id="ARBA00022840"/>
    </source>
</evidence>
<dbReference type="HAMAP" id="MF_00276">
    <property type="entry name" value="KdpC"/>
    <property type="match status" value="1"/>
</dbReference>
<dbReference type="PIRSF" id="PIRSF001296">
    <property type="entry name" value="K_ATPase_KdpC"/>
    <property type="match status" value="1"/>
</dbReference>
<keyword evidence="9 11" id="KW-0406">Ion transport</keyword>
<comment type="subcellular location">
    <subcellularLocation>
        <location evidence="11">Cell inner membrane</location>
        <topology evidence="11">Single-pass membrane protein</topology>
    </subcellularLocation>
</comment>
<evidence type="ECO:0000256" key="10">
    <source>
        <dbReference type="ARBA" id="ARBA00023136"/>
    </source>
</evidence>
<evidence type="ECO:0000256" key="5">
    <source>
        <dbReference type="ARBA" id="ARBA00022741"/>
    </source>
</evidence>
<dbReference type="KEGG" id="xop:PXO_04385"/>
<dbReference type="AlphaFoldDB" id="A0A0K0GHT3"/>
<dbReference type="PANTHER" id="PTHR30042">
    <property type="entry name" value="POTASSIUM-TRANSPORTING ATPASE C CHAIN"/>
    <property type="match status" value="1"/>
</dbReference>
<dbReference type="GO" id="GO:0005524">
    <property type="term" value="F:ATP binding"/>
    <property type="evidence" value="ECO:0007669"/>
    <property type="project" value="UniProtKB-UniRule"/>
</dbReference>
<dbReference type="eggNOG" id="COG2156">
    <property type="taxonomic scope" value="Bacteria"/>
</dbReference>
<evidence type="ECO:0000256" key="2">
    <source>
        <dbReference type="ARBA" id="ARBA00022475"/>
    </source>
</evidence>
<keyword evidence="11" id="KW-0997">Cell inner membrane</keyword>
<evidence type="ECO:0000256" key="9">
    <source>
        <dbReference type="ARBA" id="ARBA00023065"/>
    </source>
</evidence>